<evidence type="ECO:0000259" key="4">
    <source>
        <dbReference type="Pfam" id="PF01881"/>
    </source>
</evidence>
<dbReference type="NCBIfam" id="TIGR01877">
    <property type="entry name" value="cas_cas6"/>
    <property type="match status" value="1"/>
</dbReference>
<protein>
    <submittedName>
        <fullName evidence="5">CRISPR-associated endoribonuclease Cas6</fullName>
    </submittedName>
</protein>
<feature type="domain" description="CRISPR associated protein Cas6 C-terminal" evidence="4">
    <location>
        <begin position="101"/>
        <end position="217"/>
    </location>
</feature>
<comment type="similarity">
    <text evidence="1">Belongs to the CRISPR-associated protein Cas6/Cse3/CasE family.</text>
</comment>
<dbReference type="GO" id="GO:0051607">
    <property type="term" value="P:defense response to virus"/>
    <property type="evidence" value="ECO:0007669"/>
    <property type="project" value="UniProtKB-KW"/>
</dbReference>
<sequence length="218" mass="24887">MRLILKISPNNTLVPFNYQKYLVGCFHKWLGENKQHDDVSLYSLSWLQGGEMVKGGLKFKHGSEWSLSAYHSSLLKTLVINIKEDPKINFGMGVEDIVIMKDPPFENKQKFFLNSPVFIKRNQGDRIHYYLFNDSESDELMTRTLQTKLKKADLDSEGVRVSFDRSYHSPKTKMIDYNEISCRASMCPVFIEGSQEQVAFAWNVGIGNSTGIGFGALK</sequence>
<dbReference type="InterPro" id="IPR045747">
    <property type="entry name" value="CRISPR-assoc_prot_Cas6_N_sf"/>
</dbReference>
<dbReference type="GO" id="GO:0016788">
    <property type="term" value="F:hydrolase activity, acting on ester bonds"/>
    <property type="evidence" value="ECO:0007669"/>
    <property type="project" value="InterPro"/>
</dbReference>
<dbReference type="AlphaFoldDB" id="A0A1M7NKL0"/>
<keyword evidence="6" id="KW-1185">Reference proteome</keyword>
<keyword evidence="2" id="KW-0694">RNA-binding</keyword>
<dbReference type="InterPro" id="IPR049435">
    <property type="entry name" value="Cas_Cas6_C"/>
</dbReference>
<dbReference type="STRING" id="388280.SAMN04488057_105402"/>
<dbReference type="CDD" id="cd21140">
    <property type="entry name" value="Cas6_I-like"/>
    <property type="match status" value="1"/>
</dbReference>
<evidence type="ECO:0000256" key="1">
    <source>
        <dbReference type="ARBA" id="ARBA00005937"/>
    </source>
</evidence>
<evidence type="ECO:0000313" key="5">
    <source>
        <dbReference type="EMBL" id="SHN04270.1"/>
    </source>
</evidence>
<accession>A0A1M7NKL0</accession>
<dbReference type="EMBL" id="FRCY01000005">
    <property type="protein sequence ID" value="SHN04270.1"/>
    <property type="molecule type" value="Genomic_DNA"/>
</dbReference>
<gene>
    <name evidence="5" type="ORF">SAMN04488057_105402</name>
</gene>
<dbReference type="Proteomes" id="UP000184513">
    <property type="component" value="Unassembled WGS sequence"/>
</dbReference>
<dbReference type="RefSeq" id="WP_073094616.1">
    <property type="nucleotide sequence ID" value="NZ_FRCY01000005.1"/>
</dbReference>
<reference evidence="5 6" key="1">
    <citation type="submission" date="2016-11" db="EMBL/GenBank/DDBJ databases">
        <authorList>
            <person name="Jaros S."/>
            <person name="Januszkiewicz K."/>
            <person name="Wedrychowicz H."/>
        </authorList>
    </citation>
    <scope>NUCLEOTIDE SEQUENCE [LARGE SCALE GENOMIC DNA]</scope>
    <source>
        <strain evidence="5 6">CGMCC 1.6102</strain>
    </source>
</reference>
<dbReference type="GO" id="GO:0003723">
    <property type="term" value="F:RNA binding"/>
    <property type="evidence" value="ECO:0007669"/>
    <property type="project" value="UniProtKB-KW"/>
</dbReference>
<dbReference type="Pfam" id="PF01881">
    <property type="entry name" value="Cas_Cas6_C"/>
    <property type="match status" value="1"/>
</dbReference>
<organism evidence="5 6">
    <name type="scientific">Cyclobacterium lianum</name>
    <dbReference type="NCBI Taxonomy" id="388280"/>
    <lineage>
        <taxon>Bacteria</taxon>
        <taxon>Pseudomonadati</taxon>
        <taxon>Bacteroidota</taxon>
        <taxon>Cytophagia</taxon>
        <taxon>Cytophagales</taxon>
        <taxon>Cyclobacteriaceae</taxon>
        <taxon>Cyclobacterium</taxon>
    </lineage>
</organism>
<dbReference type="Gene3D" id="3.30.70.1900">
    <property type="match status" value="1"/>
</dbReference>
<dbReference type="OrthoDB" id="956004at2"/>
<evidence type="ECO:0000256" key="2">
    <source>
        <dbReference type="ARBA" id="ARBA00022884"/>
    </source>
</evidence>
<evidence type="ECO:0000256" key="3">
    <source>
        <dbReference type="ARBA" id="ARBA00023118"/>
    </source>
</evidence>
<evidence type="ECO:0000313" key="6">
    <source>
        <dbReference type="Proteomes" id="UP000184513"/>
    </source>
</evidence>
<dbReference type="Gene3D" id="3.30.70.1890">
    <property type="match status" value="1"/>
</dbReference>
<dbReference type="PANTHER" id="PTHR36984:SF1">
    <property type="entry name" value="CRISPR-ASSOCIATED ENDORIBONUCLEASE CAS6 1"/>
    <property type="match status" value="1"/>
</dbReference>
<dbReference type="InterPro" id="IPR010156">
    <property type="entry name" value="CRISPR-assoc_prot_Cas6"/>
</dbReference>
<name>A0A1M7NKL0_9BACT</name>
<proteinExistence type="inferred from homology"/>
<dbReference type="PANTHER" id="PTHR36984">
    <property type="entry name" value="CRISPR-ASSOCIATED ENDORIBONUCLEASE CAS6 1"/>
    <property type="match status" value="1"/>
</dbReference>
<keyword evidence="3" id="KW-0051">Antiviral defense</keyword>